<feature type="compositionally biased region" description="Low complexity" evidence="3">
    <location>
        <begin position="196"/>
        <end position="233"/>
    </location>
</feature>
<evidence type="ECO:0000256" key="2">
    <source>
        <dbReference type="SAM" id="Coils"/>
    </source>
</evidence>
<feature type="compositionally biased region" description="Gly residues" evidence="3">
    <location>
        <begin position="428"/>
        <end position="437"/>
    </location>
</feature>
<evidence type="ECO:0000313" key="6">
    <source>
        <dbReference type="Proteomes" id="UP000070544"/>
    </source>
</evidence>
<keyword evidence="1 2" id="KW-0175">Coiled coil</keyword>
<feature type="region of interest" description="Disordered" evidence="3">
    <location>
        <begin position="1151"/>
        <end position="1180"/>
    </location>
</feature>
<feature type="compositionally biased region" description="Low complexity" evidence="3">
    <location>
        <begin position="309"/>
        <end position="321"/>
    </location>
</feature>
<dbReference type="EMBL" id="KQ965734">
    <property type="protein sequence ID" value="KXS21025.1"/>
    <property type="molecule type" value="Genomic_DNA"/>
</dbReference>
<dbReference type="OMA" id="HQRQFVG"/>
<feature type="compositionally biased region" description="Polar residues" evidence="3">
    <location>
        <begin position="69"/>
        <end position="86"/>
    </location>
</feature>
<feature type="region of interest" description="Disordered" evidence="3">
    <location>
        <begin position="541"/>
        <end position="561"/>
    </location>
</feature>
<accession>A0A139AX26</accession>
<feature type="compositionally biased region" description="Low complexity" evidence="3">
    <location>
        <begin position="243"/>
        <end position="265"/>
    </location>
</feature>
<feature type="compositionally biased region" description="Basic and acidic residues" evidence="3">
    <location>
        <begin position="1156"/>
        <end position="1167"/>
    </location>
</feature>
<proteinExistence type="predicted"/>
<feature type="coiled-coil region" evidence="2">
    <location>
        <begin position="799"/>
        <end position="917"/>
    </location>
</feature>
<keyword evidence="6" id="KW-1185">Reference proteome</keyword>
<dbReference type="AlphaFoldDB" id="A0A139AX26"/>
<feature type="region of interest" description="Disordered" evidence="3">
    <location>
        <begin position="291"/>
        <end position="321"/>
    </location>
</feature>
<feature type="region of interest" description="Disordered" evidence="3">
    <location>
        <begin position="40"/>
        <end position="268"/>
    </location>
</feature>
<feature type="compositionally biased region" description="Acidic residues" evidence="3">
    <location>
        <begin position="136"/>
        <end position="145"/>
    </location>
</feature>
<feature type="domain" description="Cilia- and flagella-associated protein 58 central coiled coil" evidence="4">
    <location>
        <begin position="699"/>
        <end position="993"/>
    </location>
</feature>
<feature type="compositionally biased region" description="Basic and acidic residues" evidence="3">
    <location>
        <begin position="406"/>
        <end position="426"/>
    </location>
</feature>
<evidence type="ECO:0000313" key="5">
    <source>
        <dbReference type="EMBL" id="KXS21025.1"/>
    </source>
</evidence>
<dbReference type="InterPro" id="IPR049270">
    <property type="entry name" value="CFAP58_CC"/>
</dbReference>
<sequence length="1226" mass="134074">MRSSPLMAIDCFKPPTPGLQPQNTRFHACCESWFRFEERLDGGGGGGTGPPSTLSRPDTGRVAGPRSRGSGSVSAQTHKSRGSSAGSVFHDSTDRGGGGGASPGALNAPEDRTPQMTHTPTTLSRVSRTSLSEAGAEAEADPDPTDELRRMKDELADLVDDSDGGSGTDDIDVHDDDKGPDADAGSDAESRSLPESAQSQSQPTSPPAAKDPSSKPAQPPTSSSTSTAAKLKSLVSSMRTAGSLDLPPLPTSSSSDDTSSSSTDPLPDPAVRALELIAEAESHVLPSAFVTINPASSPSPTPSPGAGTGSNPSSASHRTPTAAAIAPPTATMDFVSLRGHITHLTDLLTNSRRSETVLRSHVLYLSDHMKDDAARVRQALSLAIEDRARMSRMKKELRRAWALVEKSGEREQRARRDADEFKRRAEAAGGGGEGGDVGQREREREEGDAEVPLSLSKRYTSTEEIKDRRIDELEAQLCTLRAQFASLENIHTVTATSHATLQTQHASLRTSHAAATSQLSETQDALAAARLELDRCARDRERGDAARRAEHDAAERAREDAARALAEAGAKQAEAAGARYEARDLAAQVERAQGELERAAGRVARVQADAVERQREVDALLGKMRAKDEELRAAQVAAERWREECGAAGRRTEGLERRVRRADEELAKIVGEKEEYKNKYSTLLRDLHILRTESSHVSHARDSALRDRDLLEQRLHAAEADAKRERERTVQAEQSREVAEREVGGLRKENGKMRKLILALERARDAQLAESDAAARTLRDCEEDVKVAELQAVDRGKKIAELERKLGEQQALYETVRADRNLYSKHLLEAESTASHLRNKLDTVAHQCAQLKEELASKEAQLQRSGAEKAKLEARCDAVVRDVARAGEEVRAREEELRRIKGEAEALRRAVEDGERDAAAKAKDHALVVAERDSLGRELVRVRSECVLLEEKGSIQRAALERGEAAYAARGEDVRVLRMEVRRLRRERALVGREASQVAKLREEVVGVRRDLLRERARVKVLEEELETPLNVHRWRPLAGTDPTMSDLISKMHMLQRRLISKTEEVVEREQAIAQRDATYARLKEQLARAPGVEVIRSLAEAREAAKIKGKECRALASELTMYATQLASLRSDVTRLNMELQLEKKRHFSAKKRLHEREKKERELREALGGTPGNETSLGGQVAEAVAVLIEKAATASGKKRVDPGLTLLPRYVGGGYLVSKPVAT</sequence>
<name>A0A139AX26_GONPJ</name>
<dbReference type="STRING" id="1344416.A0A139AX26"/>
<dbReference type="Proteomes" id="UP000070544">
    <property type="component" value="Unassembled WGS sequence"/>
</dbReference>
<dbReference type="Pfam" id="PF21771">
    <property type="entry name" value="CFAP58_CC"/>
    <property type="match status" value="1"/>
</dbReference>
<feature type="compositionally biased region" description="Basic and acidic residues" evidence="3">
    <location>
        <begin position="146"/>
        <end position="155"/>
    </location>
</feature>
<evidence type="ECO:0000256" key="1">
    <source>
        <dbReference type="ARBA" id="ARBA00023054"/>
    </source>
</evidence>
<feature type="compositionally biased region" description="Low complexity" evidence="3">
    <location>
        <begin position="119"/>
        <end position="135"/>
    </location>
</feature>
<evidence type="ECO:0000259" key="4">
    <source>
        <dbReference type="Pfam" id="PF21771"/>
    </source>
</evidence>
<dbReference type="OrthoDB" id="264785at2759"/>
<organism evidence="5 6">
    <name type="scientific">Gonapodya prolifera (strain JEL478)</name>
    <name type="common">Monoblepharis prolifera</name>
    <dbReference type="NCBI Taxonomy" id="1344416"/>
    <lineage>
        <taxon>Eukaryota</taxon>
        <taxon>Fungi</taxon>
        <taxon>Fungi incertae sedis</taxon>
        <taxon>Chytridiomycota</taxon>
        <taxon>Chytridiomycota incertae sedis</taxon>
        <taxon>Monoblepharidomycetes</taxon>
        <taxon>Monoblepharidales</taxon>
        <taxon>Gonapodyaceae</taxon>
        <taxon>Gonapodya</taxon>
    </lineage>
</organism>
<feature type="compositionally biased region" description="Acidic residues" evidence="3">
    <location>
        <begin position="156"/>
        <end position="174"/>
    </location>
</feature>
<evidence type="ECO:0000256" key="3">
    <source>
        <dbReference type="SAM" id="MobiDB-lite"/>
    </source>
</evidence>
<gene>
    <name evidence="5" type="ORF">M427DRAFT_41157</name>
</gene>
<dbReference type="PANTHER" id="PTHR32083:SF0">
    <property type="entry name" value="CILIA AND FLAGELLA-ASSOCIATED PROTEIN 58"/>
    <property type="match status" value="1"/>
</dbReference>
<dbReference type="PANTHER" id="PTHR32083">
    <property type="entry name" value="CILIA AND FLAGELLA-ASSOCIATED PROTEIN 58-RELATED"/>
    <property type="match status" value="1"/>
</dbReference>
<feature type="region of interest" description="Disordered" evidence="3">
    <location>
        <begin position="406"/>
        <end position="458"/>
    </location>
</feature>
<reference evidence="5 6" key="1">
    <citation type="journal article" date="2015" name="Genome Biol. Evol.">
        <title>Phylogenomic analyses indicate that early fungi evolved digesting cell walls of algal ancestors of land plants.</title>
        <authorList>
            <person name="Chang Y."/>
            <person name="Wang S."/>
            <person name="Sekimoto S."/>
            <person name="Aerts A.L."/>
            <person name="Choi C."/>
            <person name="Clum A."/>
            <person name="LaButti K.M."/>
            <person name="Lindquist E.A."/>
            <person name="Yee Ngan C."/>
            <person name="Ohm R.A."/>
            <person name="Salamov A.A."/>
            <person name="Grigoriev I.V."/>
            <person name="Spatafora J.W."/>
            <person name="Berbee M.L."/>
        </authorList>
    </citation>
    <scope>NUCLEOTIDE SEQUENCE [LARGE SCALE GENOMIC DNA]</scope>
    <source>
        <strain evidence="5 6">JEL478</strain>
    </source>
</reference>
<protein>
    <recommendedName>
        <fullName evidence="4">Cilia- and flagella-associated protein 58 central coiled coil domain-containing protein</fullName>
    </recommendedName>
</protein>
<dbReference type="GO" id="GO:0005856">
    <property type="term" value="C:cytoskeleton"/>
    <property type="evidence" value="ECO:0007669"/>
    <property type="project" value="TreeGrafter"/>
</dbReference>